<dbReference type="SMART" id="SM00534">
    <property type="entry name" value="MUTSac"/>
    <property type="match status" value="1"/>
</dbReference>
<dbReference type="AlphaFoldDB" id="A0A6C0IHC2"/>
<evidence type="ECO:0000313" key="7">
    <source>
        <dbReference type="EMBL" id="QHT92199.1"/>
    </source>
</evidence>
<protein>
    <recommendedName>
        <fullName evidence="6">DNA mismatch repair proteins mutS family domain-containing protein</fullName>
    </recommendedName>
</protein>
<keyword evidence="3" id="KW-0238">DNA-binding</keyword>
<accession>A0A6C0IHC2</accession>
<feature type="transmembrane region" description="Helical" evidence="5">
    <location>
        <begin position="131"/>
        <end position="155"/>
    </location>
</feature>
<dbReference type="InterPro" id="IPR000432">
    <property type="entry name" value="DNA_mismatch_repair_MutS_C"/>
</dbReference>
<evidence type="ECO:0000256" key="1">
    <source>
        <dbReference type="ARBA" id="ARBA00022741"/>
    </source>
</evidence>
<keyword evidence="5" id="KW-1133">Transmembrane helix</keyword>
<feature type="domain" description="DNA mismatch repair proteins mutS family" evidence="6">
    <location>
        <begin position="336"/>
        <end position="504"/>
    </location>
</feature>
<dbReference type="InterPro" id="IPR027417">
    <property type="entry name" value="P-loop_NTPase"/>
</dbReference>
<evidence type="ECO:0000256" key="4">
    <source>
        <dbReference type="SAM" id="Coils"/>
    </source>
</evidence>
<dbReference type="PANTHER" id="PTHR11361:SF34">
    <property type="entry name" value="DNA MISMATCH REPAIR PROTEIN MSH1, MITOCHONDRIAL"/>
    <property type="match status" value="1"/>
</dbReference>
<dbReference type="InterPro" id="IPR045076">
    <property type="entry name" value="MutS"/>
</dbReference>
<keyword evidence="5" id="KW-0472">Membrane</keyword>
<dbReference type="PANTHER" id="PTHR11361">
    <property type="entry name" value="DNA MISMATCH REPAIR PROTEIN MUTS FAMILY MEMBER"/>
    <property type="match status" value="1"/>
</dbReference>
<sequence length="508" mass="57807">MSSIDAIVDVPALSEWLGLQTMISKDCLVKQLTDWTYHEQRLHQLSAKCKRFKAAFEKDPTFFGKCHTLFQEVAQIEKQLNALVQNESKLEKESYNELLFMKPILQPLNFIPFLLPIWAVIRVYLLPGLSLLFPILILIAPYLILSFVFHIPITFTNYMNLLHSMISGNVQAVMDPQAAQKLQTSISPVAFLKQFGVILATCVQGIVQPYWSYKHLNSIDDIIKENGRLVIRCKEIYMTLKELLQKHGFTMFACPLPEFSNERDAVARIILESSYFKMTLKYIGALEVVMSLANQEEIHPVRWVKSTKPTCIMKDTYDFQVDKKKRKTITVSFHHKSHALLTGPNKGGKSTVLRAMACSALLAHTYGCAFGKATMTPFRKLFVCLKPDDLPGSKSRFEREIEFTANTLTYKEPILVLIDELYHSTNPPDALRSCQIYTNQLWKKPNVVSVISTHLFELVEKSTNAIQHLCVPAKLDKEGTVQFMHVLRQGICKISSVDLLLKSNGLLC</sequence>
<name>A0A6C0IHC2_9ZZZZ</name>
<keyword evidence="4" id="KW-0175">Coiled coil</keyword>
<proteinExistence type="predicted"/>
<keyword evidence="5" id="KW-0812">Transmembrane</keyword>
<evidence type="ECO:0000256" key="2">
    <source>
        <dbReference type="ARBA" id="ARBA00022840"/>
    </source>
</evidence>
<evidence type="ECO:0000256" key="3">
    <source>
        <dbReference type="ARBA" id="ARBA00023125"/>
    </source>
</evidence>
<dbReference type="Gene3D" id="3.40.50.300">
    <property type="entry name" value="P-loop containing nucleotide triphosphate hydrolases"/>
    <property type="match status" value="1"/>
</dbReference>
<keyword evidence="2" id="KW-0067">ATP-binding</keyword>
<reference evidence="7" key="1">
    <citation type="journal article" date="2020" name="Nature">
        <title>Giant virus diversity and host interactions through global metagenomics.</title>
        <authorList>
            <person name="Schulz F."/>
            <person name="Roux S."/>
            <person name="Paez-Espino D."/>
            <person name="Jungbluth S."/>
            <person name="Walsh D.A."/>
            <person name="Denef V.J."/>
            <person name="McMahon K.D."/>
            <person name="Konstantinidis K.T."/>
            <person name="Eloe-Fadrosh E.A."/>
            <person name="Kyrpides N.C."/>
            <person name="Woyke T."/>
        </authorList>
    </citation>
    <scope>NUCLEOTIDE SEQUENCE</scope>
    <source>
        <strain evidence="7">GVMAG-M-3300023184-88</strain>
    </source>
</reference>
<dbReference type="GO" id="GO:0140664">
    <property type="term" value="F:ATP-dependent DNA damage sensor activity"/>
    <property type="evidence" value="ECO:0007669"/>
    <property type="project" value="InterPro"/>
</dbReference>
<evidence type="ECO:0000259" key="6">
    <source>
        <dbReference type="SMART" id="SM00534"/>
    </source>
</evidence>
<feature type="transmembrane region" description="Helical" evidence="5">
    <location>
        <begin position="108"/>
        <end position="125"/>
    </location>
</feature>
<dbReference type="GO" id="GO:0030983">
    <property type="term" value="F:mismatched DNA binding"/>
    <property type="evidence" value="ECO:0007669"/>
    <property type="project" value="InterPro"/>
</dbReference>
<dbReference type="SUPFAM" id="SSF52540">
    <property type="entry name" value="P-loop containing nucleoside triphosphate hydrolases"/>
    <property type="match status" value="1"/>
</dbReference>
<evidence type="ECO:0000256" key="5">
    <source>
        <dbReference type="SAM" id="Phobius"/>
    </source>
</evidence>
<dbReference type="GO" id="GO:0006298">
    <property type="term" value="P:mismatch repair"/>
    <property type="evidence" value="ECO:0007669"/>
    <property type="project" value="InterPro"/>
</dbReference>
<dbReference type="EMBL" id="MN740182">
    <property type="protein sequence ID" value="QHT92199.1"/>
    <property type="molecule type" value="Genomic_DNA"/>
</dbReference>
<organism evidence="7">
    <name type="scientific">viral metagenome</name>
    <dbReference type="NCBI Taxonomy" id="1070528"/>
    <lineage>
        <taxon>unclassified sequences</taxon>
        <taxon>metagenomes</taxon>
        <taxon>organismal metagenomes</taxon>
    </lineage>
</organism>
<keyword evidence="1" id="KW-0547">Nucleotide-binding</keyword>
<feature type="coiled-coil region" evidence="4">
    <location>
        <begin position="66"/>
        <end position="93"/>
    </location>
</feature>
<dbReference type="Pfam" id="PF00488">
    <property type="entry name" value="MutS_V"/>
    <property type="match status" value="1"/>
</dbReference>
<dbReference type="GO" id="GO:0005524">
    <property type="term" value="F:ATP binding"/>
    <property type="evidence" value="ECO:0007669"/>
    <property type="project" value="UniProtKB-KW"/>
</dbReference>